<evidence type="ECO:0000256" key="1">
    <source>
        <dbReference type="ARBA" id="ARBA00022612"/>
    </source>
</evidence>
<organism evidence="6 7">
    <name type="scientific">Xylanibacter rodentium</name>
    <dbReference type="NCBI Taxonomy" id="2736289"/>
    <lineage>
        <taxon>Bacteria</taxon>
        <taxon>Pseudomonadati</taxon>
        <taxon>Bacteroidota</taxon>
        <taxon>Bacteroidia</taxon>
        <taxon>Bacteroidales</taxon>
        <taxon>Prevotellaceae</taxon>
        <taxon>Xylanibacter</taxon>
    </lineage>
</organism>
<feature type="compositionally biased region" description="Basic and acidic residues" evidence="4">
    <location>
        <begin position="164"/>
        <end position="177"/>
    </location>
</feature>
<dbReference type="EMBL" id="JABKKE010000009">
    <property type="protein sequence ID" value="NPE14006.1"/>
    <property type="molecule type" value="Genomic_DNA"/>
</dbReference>
<gene>
    <name evidence="6" type="ORF">HPS55_06645</name>
</gene>
<protein>
    <recommendedName>
        <fullName evidence="5">Prohead serine protease domain-containing protein</fullName>
    </recommendedName>
</protein>
<feature type="region of interest" description="Disordered" evidence="4">
    <location>
        <begin position="164"/>
        <end position="193"/>
    </location>
</feature>
<evidence type="ECO:0000256" key="2">
    <source>
        <dbReference type="ARBA" id="ARBA00022670"/>
    </source>
</evidence>
<feature type="region of interest" description="Disordered" evidence="4">
    <location>
        <begin position="287"/>
        <end position="308"/>
    </location>
</feature>
<reference evidence="6 7" key="1">
    <citation type="submission" date="2020-05" db="EMBL/GenBank/DDBJ databases">
        <title>Distinct polysaccharide utilization as determinants for interspecies competition between intestinal Prevotella spp.</title>
        <authorList>
            <person name="Galvez E.J.C."/>
            <person name="Iljazovic A."/>
            <person name="Strowig T."/>
        </authorList>
    </citation>
    <scope>NUCLEOTIDE SEQUENCE [LARGE SCALE GENOMIC DNA]</scope>
    <source>
        <strain evidence="6 7">PROD</strain>
    </source>
</reference>
<keyword evidence="2" id="KW-0645">Protease</keyword>
<accession>A0ABX2ATW2</accession>
<dbReference type="InterPro" id="IPR054613">
    <property type="entry name" value="Peptidase_S78_dom"/>
</dbReference>
<evidence type="ECO:0000259" key="5">
    <source>
        <dbReference type="Pfam" id="PF04586"/>
    </source>
</evidence>
<dbReference type="Pfam" id="PF04586">
    <property type="entry name" value="Peptidase_S78"/>
    <property type="match status" value="1"/>
</dbReference>
<keyword evidence="7" id="KW-1185">Reference proteome</keyword>
<feature type="domain" description="Prohead serine protease" evidence="5">
    <location>
        <begin position="49"/>
        <end position="136"/>
    </location>
</feature>
<keyword evidence="3" id="KW-0378">Hydrolase</keyword>
<evidence type="ECO:0000313" key="6">
    <source>
        <dbReference type="EMBL" id="NPE14006.1"/>
    </source>
</evidence>
<name>A0ABX2ATW2_9BACT</name>
<dbReference type="Proteomes" id="UP001193734">
    <property type="component" value="Unassembled WGS sequence"/>
</dbReference>
<evidence type="ECO:0000256" key="3">
    <source>
        <dbReference type="ARBA" id="ARBA00022801"/>
    </source>
</evidence>
<evidence type="ECO:0000313" key="7">
    <source>
        <dbReference type="Proteomes" id="UP001193734"/>
    </source>
</evidence>
<keyword evidence="1" id="KW-1188">Viral release from host cell</keyword>
<proteinExistence type="predicted"/>
<sequence length="340" mass="36877">MAKEMIISTSRLNSYGSRVITAGIDISQYSKNPVLLWMHRRSFSNGTPLPIGRVENLHFDGDALKGTPVFDVNDPFAKQIADKWEGGFLKMCSAGLDIVETSVDPVHLLPGQTRATVLRSKLTEVSIVDIGSNDDALQLSNSGQLLTLAAGEACEALPLLELSKTDGQDDTTDDKGKAKGGKPAASINNNNNKRMKKETLQLLGLAEEATEEQVHSAVQLLKQSADKAQSMELAAITAAVDQAVKDKRITEAKRDHFIQLGKNVGVQQLNETLECMSPASKPLDMINQQPGSNGAPAGAEHQTFAKLSEVPADKIESLKKEQPQEYARLYKAEYGIDLPR</sequence>
<dbReference type="RefSeq" id="WP_172324809.1">
    <property type="nucleotide sequence ID" value="NZ_CASQWE010000002.1"/>
</dbReference>
<comment type="caution">
    <text evidence="6">The sequence shown here is derived from an EMBL/GenBank/DDBJ whole genome shotgun (WGS) entry which is preliminary data.</text>
</comment>
<evidence type="ECO:0000256" key="4">
    <source>
        <dbReference type="SAM" id="MobiDB-lite"/>
    </source>
</evidence>
<dbReference type="GeneID" id="82157442"/>